<accession>A0A8I6XIY0</accession>
<dbReference type="RefSeq" id="XP_044948198.1">
    <property type="nucleotide sequence ID" value="XM_045092263.1"/>
</dbReference>
<dbReference type="InterPro" id="IPR011043">
    <property type="entry name" value="Gal_Oxase/kelch_b-propeller"/>
</dbReference>
<dbReference type="InterPro" id="IPR001810">
    <property type="entry name" value="F-box_dom"/>
</dbReference>
<dbReference type="OrthoDB" id="584956at2759"/>
<evidence type="ECO:0000259" key="1">
    <source>
        <dbReference type="Pfam" id="PF12937"/>
    </source>
</evidence>
<dbReference type="EnsemblPlants" id="HORVU.MOREX.r3.5HG0501720.1">
    <property type="protein sequence ID" value="HORVU.MOREX.r3.5HG0501720.1"/>
    <property type="gene ID" value="HORVU.MOREX.r3.5HG0501720"/>
</dbReference>
<name>A0A8I6XIY0_HORVV</name>
<proteinExistence type="predicted"/>
<reference evidence="2" key="2">
    <citation type="submission" date="2020-10" db="EMBL/GenBank/DDBJ databases">
        <authorList>
            <person name="Scholz U."/>
            <person name="Mascher M."/>
            <person name="Fiebig A."/>
        </authorList>
    </citation>
    <scope>NUCLEOTIDE SEQUENCE [LARGE SCALE GENOMIC DNA]</scope>
    <source>
        <strain evidence="2">cv. Morex</strain>
    </source>
</reference>
<dbReference type="GeneID" id="123397725"/>
<dbReference type="PANTHER" id="PTHR32133:SF280">
    <property type="entry name" value="F-BOX DOMAIN-CONTAINING PROTEIN"/>
    <property type="match status" value="1"/>
</dbReference>
<feature type="domain" description="F-box" evidence="1">
    <location>
        <begin position="12"/>
        <end position="42"/>
    </location>
</feature>
<organism evidence="2 3">
    <name type="scientific">Hordeum vulgare subsp. vulgare</name>
    <name type="common">Domesticated barley</name>
    <dbReference type="NCBI Taxonomy" id="112509"/>
    <lineage>
        <taxon>Eukaryota</taxon>
        <taxon>Viridiplantae</taxon>
        <taxon>Streptophyta</taxon>
        <taxon>Embryophyta</taxon>
        <taxon>Tracheophyta</taxon>
        <taxon>Spermatophyta</taxon>
        <taxon>Magnoliopsida</taxon>
        <taxon>Liliopsida</taxon>
        <taxon>Poales</taxon>
        <taxon>Poaceae</taxon>
        <taxon>BOP clade</taxon>
        <taxon>Pooideae</taxon>
        <taxon>Triticodae</taxon>
        <taxon>Triticeae</taxon>
        <taxon>Hordeinae</taxon>
        <taxon>Hordeum</taxon>
    </lineage>
</organism>
<sequence>MATALVDDAMREVFTRLPADDPRSLVRAAAVCRSWRGILSDPGFARGYRAFHGAPPMLGFLHNEYRRGNCFVPTSTFRRPASHDRRDCHVLDSRHGLALLYAPGYQAPFDVCDLVTDKWREIDDDPKCHSIMHWPGDDLDDYDDDSMRCNATVLCAIDRCDHLDCHGGHFFVALVGSADEVSDCHTLATVYSSETGEWSDIISIQAPGFEIDTGGRTAVVGNNKVYVQSYEGDSVVEYNIREQQLSVIMAPEIRGKGFLDLLGVEDGMLLFGSVLSHRLYLWSMEAGPRGAAAWARHRVVELEPLPPHRALMDMSDSDMWTVGFAERVGVIFLRTPFGLHTVELNSGRVNKVHERNIKKVMPYMRFCTGAWGRMPASDGASRSVVGGGTMV</sequence>
<dbReference type="Gramene" id="HORVU.MOREX.r3.5HG0501720.1">
    <property type="protein sequence ID" value="HORVU.MOREX.r3.5HG0501720.1"/>
    <property type="gene ID" value="HORVU.MOREX.r3.5HG0501720"/>
</dbReference>
<dbReference type="SUPFAM" id="SSF81383">
    <property type="entry name" value="F-box domain"/>
    <property type="match status" value="1"/>
</dbReference>
<evidence type="ECO:0000313" key="2">
    <source>
        <dbReference type="EnsemblPlants" id="HORVU.MOREX.r3.5HG0501720.1"/>
    </source>
</evidence>
<protein>
    <recommendedName>
        <fullName evidence="1">F-box domain-containing protein</fullName>
    </recommendedName>
</protein>
<evidence type="ECO:0000313" key="3">
    <source>
        <dbReference type="Proteomes" id="UP000011116"/>
    </source>
</evidence>
<dbReference type="SUPFAM" id="SSF50965">
    <property type="entry name" value="Galactose oxidase, central domain"/>
    <property type="match status" value="1"/>
</dbReference>
<dbReference type="Pfam" id="PF12937">
    <property type="entry name" value="F-box-like"/>
    <property type="match status" value="1"/>
</dbReference>
<dbReference type="Gene3D" id="1.20.1280.50">
    <property type="match status" value="1"/>
</dbReference>
<dbReference type="InterPro" id="IPR036047">
    <property type="entry name" value="F-box-like_dom_sf"/>
</dbReference>
<dbReference type="PANTHER" id="PTHR32133">
    <property type="entry name" value="OS07G0120400 PROTEIN"/>
    <property type="match status" value="1"/>
</dbReference>
<reference evidence="3" key="1">
    <citation type="journal article" date="2012" name="Nature">
        <title>A physical, genetic and functional sequence assembly of the barley genome.</title>
        <authorList>
            <consortium name="The International Barley Genome Sequencing Consortium"/>
            <person name="Mayer K.F."/>
            <person name="Waugh R."/>
            <person name="Brown J.W."/>
            <person name="Schulman A."/>
            <person name="Langridge P."/>
            <person name="Platzer M."/>
            <person name="Fincher G.B."/>
            <person name="Muehlbauer G.J."/>
            <person name="Sato K."/>
            <person name="Close T.J."/>
            <person name="Wise R.P."/>
            <person name="Stein N."/>
        </authorList>
    </citation>
    <scope>NUCLEOTIDE SEQUENCE [LARGE SCALE GENOMIC DNA]</scope>
    <source>
        <strain evidence="3">cv. Morex</strain>
    </source>
</reference>
<dbReference type="Proteomes" id="UP000011116">
    <property type="component" value="Chromosome 5H"/>
</dbReference>
<reference evidence="2" key="3">
    <citation type="submission" date="2022-01" db="UniProtKB">
        <authorList>
            <consortium name="EnsemblPlants"/>
        </authorList>
    </citation>
    <scope>IDENTIFICATION</scope>
    <source>
        <strain evidence="2">subsp. vulgare</strain>
    </source>
</reference>
<dbReference type="KEGG" id="hvg:123397725"/>
<dbReference type="AlphaFoldDB" id="A0A8I6XIY0"/>
<keyword evidence="3" id="KW-1185">Reference proteome</keyword>